<feature type="domain" description="SnoaL-like" evidence="2">
    <location>
        <begin position="17"/>
        <end position="146"/>
    </location>
</feature>
<dbReference type="Proteomes" id="UP001305779">
    <property type="component" value="Unassembled WGS sequence"/>
</dbReference>
<dbReference type="CDD" id="cd00531">
    <property type="entry name" value="NTF2_like"/>
    <property type="match status" value="1"/>
</dbReference>
<name>A0ABR0E2U6_ZASCE</name>
<protein>
    <recommendedName>
        <fullName evidence="2">SnoaL-like domain-containing protein</fullName>
    </recommendedName>
</protein>
<organism evidence="3 4">
    <name type="scientific">Zasmidium cellare</name>
    <name type="common">Wine cellar mold</name>
    <name type="synonym">Racodium cellare</name>
    <dbReference type="NCBI Taxonomy" id="395010"/>
    <lineage>
        <taxon>Eukaryota</taxon>
        <taxon>Fungi</taxon>
        <taxon>Dikarya</taxon>
        <taxon>Ascomycota</taxon>
        <taxon>Pezizomycotina</taxon>
        <taxon>Dothideomycetes</taxon>
        <taxon>Dothideomycetidae</taxon>
        <taxon>Mycosphaerellales</taxon>
        <taxon>Mycosphaerellaceae</taxon>
        <taxon>Zasmidium</taxon>
    </lineage>
</organism>
<proteinExistence type="predicted"/>
<evidence type="ECO:0000313" key="4">
    <source>
        <dbReference type="Proteomes" id="UP001305779"/>
    </source>
</evidence>
<dbReference type="InterPro" id="IPR037401">
    <property type="entry name" value="SnoaL-like"/>
</dbReference>
<gene>
    <name evidence="3" type="ORF">PRZ48_013878</name>
</gene>
<keyword evidence="4" id="KW-1185">Reference proteome</keyword>
<dbReference type="Gene3D" id="3.10.450.50">
    <property type="match status" value="1"/>
</dbReference>
<keyword evidence="1" id="KW-0732">Signal</keyword>
<evidence type="ECO:0000256" key="1">
    <source>
        <dbReference type="SAM" id="SignalP"/>
    </source>
</evidence>
<comment type="caution">
    <text evidence="3">The sequence shown here is derived from an EMBL/GenBank/DDBJ whole genome shotgun (WGS) entry which is preliminary data.</text>
</comment>
<accession>A0ABR0E2U6</accession>
<dbReference type="EMBL" id="JAXOVC010000012">
    <property type="protein sequence ID" value="KAK4495546.1"/>
    <property type="molecule type" value="Genomic_DNA"/>
</dbReference>
<dbReference type="SUPFAM" id="SSF54427">
    <property type="entry name" value="NTF2-like"/>
    <property type="match status" value="1"/>
</dbReference>
<sequence length="165" mass="17853">MHYILSLLAIAGLGTAQLTDWERIHQTLHRYAPAIDMKDFAQLDQVFSQNAHINYTGFLSDVSGLPAIQAGLTKSVTGLRTQHLLGTTIIDIDHSLPMLGKKSANSTTYFQASLFAETGTNLTTLFGYYADDLSEGHQGWRIDNRTLVFQGTSVQGNAAPGAPAG</sequence>
<evidence type="ECO:0000259" key="2">
    <source>
        <dbReference type="Pfam" id="PF13577"/>
    </source>
</evidence>
<evidence type="ECO:0000313" key="3">
    <source>
        <dbReference type="EMBL" id="KAK4495546.1"/>
    </source>
</evidence>
<feature type="chain" id="PRO_5047245892" description="SnoaL-like domain-containing protein" evidence="1">
    <location>
        <begin position="17"/>
        <end position="165"/>
    </location>
</feature>
<dbReference type="InterPro" id="IPR032710">
    <property type="entry name" value="NTF2-like_dom_sf"/>
</dbReference>
<feature type="signal peptide" evidence="1">
    <location>
        <begin position="1"/>
        <end position="16"/>
    </location>
</feature>
<dbReference type="Pfam" id="PF13577">
    <property type="entry name" value="SnoaL_4"/>
    <property type="match status" value="1"/>
</dbReference>
<reference evidence="3 4" key="1">
    <citation type="journal article" date="2023" name="G3 (Bethesda)">
        <title>A chromosome-level genome assembly of Zasmidium syzygii isolated from banana leaves.</title>
        <authorList>
            <person name="van Westerhoven A.C."/>
            <person name="Mehrabi R."/>
            <person name="Talebi R."/>
            <person name="Steentjes M.B.F."/>
            <person name="Corcolon B."/>
            <person name="Chong P.A."/>
            <person name="Kema G.H.J."/>
            <person name="Seidl M.F."/>
        </authorList>
    </citation>
    <scope>NUCLEOTIDE SEQUENCE [LARGE SCALE GENOMIC DNA]</scope>
    <source>
        <strain evidence="3 4">P124</strain>
    </source>
</reference>